<keyword evidence="2" id="KW-0812">Transmembrane</keyword>
<feature type="region of interest" description="Disordered" evidence="1">
    <location>
        <begin position="594"/>
        <end position="712"/>
    </location>
</feature>
<organism evidence="3 4">
    <name type="scientific">Ruminobacter amylophilus</name>
    <dbReference type="NCBI Taxonomy" id="867"/>
    <lineage>
        <taxon>Bacteria</taxon>
        <taxon>Pseudomonadati</taxon>
        <taxon>Pseudomonadota</taxon>
        <taxon>Gammaproteobacteria</taxon>
        <taxon>Aeromonadales</taxon>
        <taxon>Succinivibrionaceae</taxon>
        <taxon>Ruminobacter</taxon>
    </lineage>
</organism>
<dbReference type="OrthoDB" id="5056808at2"/>
<evidence type="ECO:0008006" key="5">
    <source>
        <dbReference type="Google" id="ProtNLM"/>
    </source>
</evidence>
<dbReference type="AlphaFoldDB" id="A0A662ZEN5"/>
<keyword evidence="2" id="KW-1133">Transmembrane helix</keyword>
<feature type="transmembrane region" description="Helical" evidence="2">
    <location>
        <begin position="159"/>
        <end position="175"/>
    </location>
</feature>
<feature type="transmembrane region" description="Helical" evidence="2">
    <location>
        <begin position="182"/>
        <end position="200"/>
    </location>
</feature>
<name>A0A662ZEN5_9GAMM</name>
<evidence type="ECO:0000256" key="2">
    <source>
        <dbReference type="SAM" id="Phobius"/>
    </source>
</evidence>
<feature type="transmembrane region" description="Helical" evidence="2">
    <location>
        <begin position="351"/>
        <end position="368"/>
    </location>
</feature>
<dbReference type="RefSeq" id="WP_093140422.1">
    <property type="nucleotide sequence ID" value="NZ_FOXF01000004.1"/>
</dbReference>
<keyword evidence="4" id="KW-1185">Reference proteome</keyword>
<dbReference type="Proteomes" id="UP000243745">
    <property type="component" value="Unassembled WGS sequence"/>
</dbReference>
<sequence length="712" mass="81248">MYSNQKPENPKVKPVPDIRKIIRDKIPQIREHELILFALCVVGIIFSFLNPLWYSHAPGFDASVYALFGKMWAHGEIPYQDMIDVKGPGIYLINMIGYRIGGYPGIAFIETLFLVFGIVSVDLALRLFKFSPLSRFCSIVMVISLLGLRYYYGDMVEDYAVYLAMIASYPFALLFSLRRFNWTIGLIPAFAFAFTTSIHFNNGAYFIAWYAMLFLFYCSNGSLLNAVKLALSVVTAMLTVFGGYFLYFYSEGGMELVNNVVFYSIVIHINEQAYNLNIPDLSAGFVGFVRTGLWIILAGFVWLMFSKDNLLFVSNEGNDRRWFFLYLGFGIIATIVANSLTGHIYDHYDQLYLPFMFIPLAFLMHRYLHVKQDIHISFLTILFLLVFLVSEHAIWEWNRLEWEEPAVYIHAGINAGIALFVCLSIFILRRWLGFYRHNHTVFLVLSIFISFIISMYALTIGHTIGVPWDESTAIKVKIVNENTEINDKIWVEGNMYQYYIWADRTTASPYLITTQLMAPYDFKTKVLNSLDYFKPKFIIVREKSVDDFRAAEKKNQTDRFSAQELAFARFLRTNYEEVVKGLYKYRKAPEVVIPHDDEGDLHPVELSDKSESAAENGNSEKKSEAGMIKADTDKRSEAKTETQASELKTVETPAPELKAVETPAPELKAVETPAPELKAVETPAPELKAVETPAPELKATETPALKAVEVDR</sequence>
<feature type="transmembrane region" description="Helical" evidence="2">
    <location>
        <begin position="229"/>
        <end position="249"/>
    </location>
</feature>
<feature type="transmembrane region" description="Helical" evidence="2">
    <location>
        <begin position="375"/>
        <end position="395"/>
    </location>
</feature>
<feature type="transmembrane region" description="Helical" evidence="2">
    <location>
        <begin position="440"/>
        <end position="458"/>
    </location>
</feature>
<feature type="transmembrane region" description="Helical" evidence="2">
    <location>
        <begin position="206"/>
        <end position="224"/>
    </location>
</feature>
<feature type="transmembrane region" description="Helical" evidence="2">
    <location>
        <begin position="100"/>
        <end position="121"/>
    </location>
</feature>
<keyword evidence="2" id="KW-0472">Membrane</keyword>
<gene>
    <name evidence="3" type="ORF">SAMN02910344_00358</name>
</gene>
<feature type="transmembrane region" description="Helical" evidence="2">
    <location>
        <begin position="34"/>
        <end position="54"/>
    </location>
</feature>
<protein>
    <recommendedName>
        <fullName evidence="5">4-amino-4-deoxy-L-arabinose transferase</fullName>
    </recommendedName>
</protein>
<feature type="compositionally biased region" description="Basic and acidic residues" evidence="1">
    <location>
        <begin position="594"/>
        <end position="640"/>
    </location>
</feature>
<evidence type="ECO:0000313" key="3">
    <source>
        <dbReference type="EMBL" id="SFP07085.1"/>
    </source>
</evidence>
<feature type="transmembrane region" description="Helical" evidence="2">
    <location>
        <begin position="133"/>
        <end position="153"/>
    </location>
</feature>
<proteinExistence type="predicted"/>
<feature type="transmembrane region" description="Helical" evidence="2">
    <location>
        <begin position="323"/>
        <end position="345"/>
    </location>
</feature>
<dbReference type="EMBL" id="FOXF01000004">
    <property type="protein sequence ID" value="SFP07085.1"/>
    <property type="molecule type" value="Genomic_DNA"/>
</dbReference>
<reference evidence="3 4" key="1">
    <citation type="submission" date="2016-10" db="EMBL/GenBank/DDBJ databases">
        <authorList>
            <person name="Varghese N."/>
            <person name="Submissions S."/>
        </authorList>
    </citation>
    <scope>NUCLEOTIDE SEQUENCE [LARGE SCALE GENOMIC DNA]</scope>
    <source>
        <strain evidence="3 4">DSM 1361</strain>
    </source>
</reference>
<evidence type="ECO:0000313" key="4">
    <source>
        <dbReference type="Proteomes" id="UP000243745"/>
    </source>
</evidence>
<feature type="transmembrane region" description="Helical" evidence="2">
    <location>
        <begin position="407"/>
        <end position="428"/>
    </location>
</feature>
<feature type="transmembrane region" description="Helical" evidence="2">
    <location>
        <begin position="281"/>
        <end position="303"/>
    </location>
</feature>
<evidence type="ECO:0000256" key="1">
    <source>
        <dbReference type="SAM" id="MobiDB-lite"/>
    </source>
</evidence>
<accession>A0A662ZEN5</accession>